<evidence type="ECO:0000313" key="1">
    <source>
        <dbReference type="EMBL" id="KZP15180.1"/>
    </source>
</evidence>
<sequence length="167" mass="18991">MKVSYNLHRPYHNPRLERKEYHLAKNAARRAVSLARATRLAIRTKERSISARIAEVEEYIGLLRQRRAVVRNRGIEADEQIGIALDELHQHGITEQALSDYEPDDEESGDDFLNDRFYPPSSDRIYSDNGISDSYASSCNSYSEFRASSAITSVQPDEPVLKLPHSA</sequence>
<reference evidence="1 2" key="1">
    <citation type="journal article" date="2016" name="Mol. Biol. Evol.">
        <title>Comparative Genomics of Early-Diverging Mushroom-Forming Fungi Provides Insights into the Origins of Lignocellulose Decay Capabilities.</title>
        <authorList>
            <person name="Nagy L.G."/>
            <person name="Riley R."/>
            <person name="Tritt A."/>
            <person name="Adam C."/>
            <person name="Daum C."/>
            <person name="Floudas D."/>
            <person name="Sun H."/>
            <person name="Yadav J.S."/>
            <person name="Pangilinan J."/>
            <person name="Larsson K.H."/>
            <person name="Matsuura K."/>
            <person name="Barry K."/>
            <person name="Labutti K."/>
            <person name="Kuo R."/>
            <person name="Ohm R.A."/>
            <person name="Bhattacharya S.S."/>
            <person name="Shirouzu T."/>
            <person name="Yoshinaga Y."/>
            <person name="Martin F.M."/>
            <person name="Grigoriev I.V."/>
            <person name="Hibbett D.S."/>
        </authorList>
    </citation>
    <scope>NUCLEOTIDE SEQUENCE [LARGE SCALE GENOMIC DNA]</scope>
    <source>
        <strain evidence="1 2">CBS 109695</strain>
    </source>
</reference>
<dbReference type="OrthoDB" id="10521853at2759"/>
<dbReference type="AlphaFoldDB" id="A0A166DXS5"/>
<gene>
    <name evidence="1" type="ORF">FIBSPDRAFT_959147</name>
</gene>
<protein>
    <submittedName>
        <fullName evidence="1">Uncharacterized protein</fullName>
    </submittedName>
</protein>
<accession>A0A166DXS5</accession>
<dbReference type="Proteomes" id="UP000076532">
    <property type="component" value="Unassembled WGS sequence"/>
</dbReference>
<dbReference type="EMBL" id="KV417608">
    <property type="protein sequence ID" value="KZP15180.1"/>
    <property type="molecule type" value="Genomic_DNA"/>
</dbReference>
<evidence type="ECO:0000313" key="2">
    <source>
        <dbReference type="Proteomes" id="UP000076532"/>
    </source>
</evidence>
<organism evidence="1 2">
    <name type="scientific">Athelia psychrophila</name>
    <dbReference type="NCBI Taxonomy" id="1759441"/>
    <lineage>
        <taxon>Eukaryota</taxon>
        <taxon>Fungi</taxon>
        <taxon>Dikarya</taxon>
        <taxon>Basidiomycota</taxon>
        <taxon>Agaricomycotina</taxon>
        <taxon>Agaricomycetes</taxon>
        <taxon>Agaricomycetidae</taxon>
        <taxon>Atheliales</taxon>
        <taxon>Atheliaceae</taxon>
        <taxon>Athelia</taxon>
    </lineage>
</organism>
<name>A0A166DXS5_9AGAM</name>
<proteinExistence type="predicted"/>
<keyword evidence="2" id="KW-1185">Reference proteome</keyword>